<dbReference type="Gene3D" id="2.60.120.260">
    <property type="entry name" value="Galactose-binding domain-like"/>
    <property type="match status" value="2"/>
</dbReference>
<proteinExistence type="predicted"/>
<organism evidence="4 5">
    <name type="scientific">Mucilaginibacter robiniae</name>
    <dbReference type="NCBI Taxonomy" id="2728022"/>
    <lineage>
        <taxon>Bacteria</taxon>
        <taxon>Pseudomonadati</taxon>
        <taxon>Bacteroidota</taxon>
        <taxon>Sphingobacteriia</taxon>
        <taxon>Sphingobacteriales</taxon>
        <taxon>Sphingobacteriaceae</taxon>
        <taxon>Mucilaginibacter</taxon>
    </lineage>
</organism>
<dbReference type="PANTHER" id="PTHR43817:SF1">
    <property type="entry name" value="HYDROLASE, FAMILY 43, PUTATIVE (AFU_ORTHOLOGUE AFUA_3G01660)-RELATED"/>
    <property type="match status" value="1"/>
</dbReference>
<feature type="domain" description="Beta-mannosidase-like galactose-binding" evidence="3">
    <location>
        <begin position="1005"/>
        <end position="1079"/>
    </location>
</feature>
<dbReference type="InterPro" id="IPR054593">
    <property type="entry name" value="Beta-mannosidase-like_N2"/>
</dbReference>
<evidence type="ECO:0000313" key="5">
    <source>
        <dbReference type="Proteomes" id="UP000503278"/>
    </source>
</evidence>
<dbReference type="Pfam" id="PF22666">
    <property type="entry name" value="Glyco_hydro_2_N2"/>
    <property type="match status" value="1"/>
</dbReference>
<sequence length="1118" mass="124753">MKKKLLILVTYCCINHTVTDSFAQVRKSTVKKDDLETVFSHPPEEAKPWVFWYWMQASVTEAGITADLEAMKQAGIGGAYLMPIKGVANPPFLTPPVEQLTPQWWHMVRYTFKEADRLGLKLAMHDCDGFALAGGPWITPELSMQKVVWTKTLVKGGQVFNDTLAKLESYKGYYRDIAVFAYPSPQGSGISTQNNTPKVTTSLPEQDVQYLVEPGNKKNFSSADSCWIQLAFDQPFTCRSLIIHTNASNYQSERLLLQVSDDGRSFRTVQRLEPPRHGWQDGDFDITHEILPTTARYFRFVYNKEGSEPGAEDLDFAKWKPSLKLSGIELSAEPRIHQFEGKNGEVWRISTRTTPQQVPDDLCIPKNKIINITDKLDAQGRLHWNAPAGNWTILRIGHTSTGHTNATGGKGSGLECDKFNTEAIKLQFDRWFGEAIRQAGPELAKRVLKIFHVDSWECGSQNWSAEFAQEFKQRRGYDLMPYLPVMAGIPVQSAQKSEQVLADVRQTIAELVVDKFYGTMSKLAHEKGCTFSGESVAPTMTSDGMLHYSQIDIPMGEFWLRSPTHDKPNDLLDAISGGHIYGKNIIQAEAFTELRTMWDEHPAMIKALADRNFAAGINRYVFHVNVHNPWLTRKPGMTLDGIGLFFQRDQTWWKPGHAWVEYVQRCQSLLQLGRPVTDIAVFTGEETPRRAILPDRLVPVLPGLFGSARVESEKLRLANKGTPLRTMPIGVTSGANMTDPDQWVNPLHGYAYDSFNLDALVSLSKVNHGRIELPGGASYKVLVVPGSRRMDPNGNHLSAATLQRLQELVAQGATLIVNPEIPIKQTGSGRVIAAPYLQADLKSAGVDRDVVFKNSSDLNAEDIAWTHRISPGFDIYFIANSLNEQRTINLSLRVAGRVPELFDPVAGTTRPATSWQIQNGRTMLPLTLAPNGSLFVVFRKAATLNKSQSASNNQMVSKPLQTLTPNWQVTFDAQLGGPKTPVTFTNLQDWSHRSEPGIKYYSGTATYQQSFIWNGKKQNDVWLNLGTVNNLAEVYVNGVPCGVAWTAPYRVNVGKALHTGLNQIKIEVTNTWANRLMGDHALPAEQQITWTNAPYRLEGKPLLPAGLLGPVVLEEVNY</sequence>
<keyword evidence="4" id="KW-0238">DNA-binding</keyword>
<evidence type="ECO:0000256" key="2">
    <source>
        <dbReference type="ARBA" id="ARBA00022801"/>
    </source>
</evidence>
<keyword evidence="1" id="KW-0732">Signal</keyword>
<keyword evidence="5" id="KW-1185">Reference proteome</keyword>
<dbReference type="GO" id="GO:0004553">
    <property type="term" value="F:hydrolase activity, hydrolyzing O-glycosyl compounds"/>
    <property type="evidence" value="ECO:0007669"/>
    <property type="project" value="UniProtKB-ARBA"/>
</dbReference>
<dbReference type="NCBIfam" id="NF045579">
    <property type="entry name" value="rhamnoside_JR"/>
    <property type="match status" value="1"/>
</dbReference>
<dbReference type="GO" id="GO:0003677">
    <property type="term" value="F:DNA binding"/>
    <property type="evidence" value="ECO:0007669"/>
    <property type="project" value="UniProtKB-KW"/>
</dbReference>
<dbReference type="PANTHER" id="PTHR43817">
    <property type="entry name" value="GLYCOSYL HYDROLASE"/>
    <property type="match status" value="1"/>
</dbReference>
<evidence type="ECO:0000259" key="3">
    <source>
        <dbReference type="Pfam" id="PF22666"/>
    </source>
</evidence>
<dbReference type="Proteomes" id="UP000503278">
    <property type="component" value="Chromosome"/>
</dbReference>
<keyword evidence="2" id="KW-0378">Hydrolase</keyword>
<dbReference type="KEGG" id="mrob:HH214_16210"/>
<dbReference type="AlphaFoldDB" id="A0A7L5E1R0"/>
<name>A0A7L5E1R0_9SPHI</name>
<dbReference type="RefSeq" id="WP_169609360.1">
    <property type="nucleotide sequence ID" value="NZ_CP051682.1"/>
</dbReference>
<dbReference type="SUPFAM" id="SSF49785">
    <property type="entry name" value="Galactose-binding domain-like"/>
    <property type="match status" value="2"/>
</dbReference>
<protein>
    <submittedName>
        <fullName evidence="4">DNA-binding protein</fullName>
    </submittedName>
</protein>
<reference evidence="4 5" key="1">
    <citation type="submission" date="2020-04" db="EMBL/GenBank/DDBJ databases">
        <title>Genome sequencing of novel species.</title>
        <authorList>
            <person name="Heo J."/>
            <person name="Kim S.-J."/>
            <person name="Kim J.-S."/>
            <person name="Hong S.-B."/>
            <person name="Kwon S.-W."/>
        </authorList>
    </citation>
    <scope>NUCLEOTIDE SEQUENCE [LARGE SCALE GENOMIC DNA]</scope>
    <source>
        <strain evidence="4 5">F39-2</strain>
    </source>
</reference>
<dbReference type="Pfam" id="PF17132">
    <property type="entry name" value="Glyco_hydro_106"/>
    <property type="match status" value="3"/>
</dbReference>
<dbReference type="InterPro" id="IPR008979">
    <property type="entry name" value="Galactose-bd-like_sf"/>
</dbReference>
<evidence type="ECO:0000256" key="1">
    <source>
        <dbReference type="ARBA" id="ARBA00022729"/>
    </source>
</evidence>
<evidence type="ECO:0000313" key="4">
    <source>
        <dbReference type="EMBL" id="QJD97302.1"/>
    </source>
</evidence>
<accession>A0A7L5E1R0</accession>
<gene>
    <name evidence="4" type="ORF">HH214_16210</name>
</gene>
<dbReference type="EMBL" id="CP051682">
    <property type="protein sequence ID" value="QJD97302.1"/>
    <property type="molecule type" value="Genomic_DNA"/>
</dbReference>